<reference evidence="2" key="1">
    <citation type="journal article" date="2019" name="Int. J. Syst. Evol. Microbiol.">
        <title>The Global Catalogue of Microorganisms (GCM) 10K type strain sequencing project: providing services to taxonomists for standard genome sequencing and annotation.</title>
        <authorList>
            <consortium name="The Broad Institute Genomics Platform"/>
            <consortium name="The Broad Institute Genome Sequencing Center for Infectious Disease"/>
            <person name="Wu L."/>
            <person name="Ma J."/>
        </authorList>
    </citation>
    <scope>NUCLEOTIDE SEQUENCE [LARGE SCALE GENOMIC DNA]</scope>
    <source>
        <strain evidence="2">JCM 15933</strain>
    </source>
</reference>
<evidence type="ECO:0008006" key="3">
    <source>
        <dbReference type="Google" id="ProtNLM"/>
    </source>
</evidence>
<evidence type="ECO:0000313" key="1">
    <source>
        <dbReference type="EMBL" id="GAA1576873.1"/>
    </source>
</evidence>
<gene>
    <name evidence="1" type="ORF">GCM10009827_118390</name>
</gene>
<sequence>MVQVSVAIADALVRIRAYAHAQERSLNDVAADIVARRLRFDENQDQDRG</sequence>
<proteinExistence type="predicted"/>
<evidence type="ECO:0000313" key="2">
    <source>
        <dbReference type="Proteomes" id="UP001501470"/>
    </source>
</evidence>
<dbReference type="Proteomes" id="UP001501470">
    <property type="component" value="Unassembled WGS sequence"/>
</dbReference>
<dbReference type="EMBL" id="BAAAQD010000061">
    <property type="protein sequence ID" value="GAA1576873.1"/>
    <property type="molecule type" value="Genomic_DNA"/>
</dbReference>
<protein>
    <recommendedName>
        <fullName evidence="3">ANTAR domain-containing protein</fullName>
    </recommendedName>
</protein>
<name>A0ABP4PG72_9ACTN</name>
<accession>A0ABP4PG72</accession>
<keyword evidence="2" id="KW-1185">Reference proteome</keyword>
<organism evidence="1 2">
    <name type="scientific">Dactylosporangium maewongense</name>
    <dbReference type="NCBI Taxonomy" id="634393"/>
    <lineage>
        <taxon>Bacteria</taxon>
        <taxon>Bacillati</taxon>
        <taxon>Actinomycetota</taxon>
        <taxon>Actinomycetes</taxon>
        <taxon>Micromonosporales</taxon>
        <taxon>Micromonosporaceae</taxon>
        <taxon>Dactylosporangium</taxon>
    </lineage>
</organism>
<comment type="caution">
    <text evidence="1">The sequence shown here is derived from an EMBL/GenBank/DDBJ whole genome shotgun (WGS) entry which is preliminary data.</text>
</comment>